<dbReference type="Gene3D" id="3.30.530.70">
    <property type="entry name" value="Uncharacterised protein PF12723, DUF3809"/>
    <property type="match status" value="1"/>
</dbReference>
<reference evidence="1 2" key="1">
    <citation type="submission" date="2018-10" db="EMBL/GenBank/DDBJ databases">
        <authorList>
            <person name="Peiro R."/>
            <person name="Begona"/>
            <person name="Cbmso G."/>
            <person name="Lopez M."/>
            <person name="Gonzalez S."/>
            <person name="Sacristan E."/>
            <person name="Castillo E."/>
        </authorList>
    </citation>
    <scope>NUCLEOTIDE SEQUENCE [LARGE SCALE GENOMIC DNA]</scope>
    <source>
        <strain evidence="1">TTHNAR1</strain>
    </source>
</reference>
<accession>A0A3P4APG2</accession>
<sequence length="117" mass="13146">MRLALPLRPEVLSALPLELRLEAERLEGTFRHENPVLGPLDLPFAARLEGERVRPIPLPPPSLEVEGWLRPWGLELEVRLRLPPGRTWGERAFARILEALFAKALEESLPAGAQPPL</sequence>
<protein>
    <submittedName>
        <fullName evidence="1">Uncharacterized protein</fullName>
    </submittedName>
</protein>
<dbReference type="RefSeq" id="WP_124104311.1">
    <property type="nucleotide sequence ID" value="NZ_CP053287.1"/>
</dbReference>
<proteinExistence type="predicted"/>
<dbReference type="InterPro" id="IPR024219">
    <property type="entry name" value="DUF3809"/>
</dbReference>
<organism evidence="1 2">
    <name type="scientific">Thermus thermophilus</name>
    <dbReference type="NCBI Taxonomy" id="274"/>
    <lineage>
        <taxon>Bacteria</taxon>
        <taxon>Thermotogati</taxon>
        <taxon>Deinococcota</taxon>
        <taxon>Deinococci</taxon>
        <taxon>Thermales</taxon>
        <taxon>Thermaceae</taxon>
        <taxon>Thermus</taxon>
    </lineage>
</organism>
<dbReference type="Proteomes" id="UP000279841">
    <property type="component" value="Chromosome"/>
</dbReference>
<gene>
    <name evidence="1" type="ORF">TTHN1_00391</name>
</gene>
<dbReference type="EMBL" id="LR027517">
    <property type="protein sequence ID" value="VCU52640.1"/>
    <property type="molecule type" value="Genomic_DNA"/>
</dbReference>
<evidence type="ECO:0000313" key="2">
    <source>
        <dbReference type="Proteomes" id="UP000279841"/>
    </source>
</evidence>
<name>A0A3P4APG2_THETH</name>
<dbReference type="AlphaFoldDB" id="A0A3P4APG2"/>
<evidence type="ECO:0000313" key="1">
    <source>
        <dbReference type="EMBL" id="VCU52640.1"/>
    </source>
</evidence>
<dbReference type="Pfam" id="PF12723">
    <property type="entry name" value="DUF3809"/>
    <property type="match status" value="1"/>
</dbReference>